<feature type="domain" description="Glucose-methanol-choline oxidoreductase N-terminal" evidence="2">
    <location>
        <begin position="25"/>
        <end position="39"/>
    </location>
</feature>
<reference evidence="3 4" key="1">
    <citation type="submission" date="2019-04" db="EMBL/GenBank/DDBJ databases">
        <title>Aspergillus burnettii sp. nov., novel species from soil in southeast Queensland.</title>
        <authorList>
            <person name="Gilchrist C.L.M."/>
            <person name="Pitt J.I."/>
            <person name="Lange L."/>
            <person name="Lacey H.J."/>
            <person name="Vuong D."/>
            <person name="Midgley D.J."/>
            <person name="Greenfield P."/>
            <person name="Bradbury M."/>
            <person name="Lacey E."/>
            <person name="Busk P.K."/>
            <person name="Pilgaard B."/>
            <person name="Chooi Y.H."/>
            <person name="Piggott A.M."/>
        </authorList>
    </citation>
    <scope>NUCLEOTIDE SEQUENCE [LARGE SCALE GENOMIC DNA]</scope>
    <source>
        <strain evidence="3 4">FRR 5400</strain>
    </source>
</reference>
<sequence>MVTAVELGGSGRKISARGEIIISAGAYRTPQLLMLSGIGPGDELRCYGINVVLDLPDVGRHFHDHGGDSLWWKLKHPERGLSIGSPASNDPAFVKGNPIDFVVTQPVQLDRLRQALVKDGPNLNPNEHPLVSIQRGHIKTFTICTTSNPQHPTVNMDGSHITTLEEAREVLQDTPAGQETIESETVEDGALPVTITSGDEQLNDLARRRLTEEDQ</sequence>
<dbReference type="GO" id="GO:0050660">
    <property type="term" value="F:flavin adenine dinucleotide binding"/>
    <property type="evidence" value="ECO:0007669"/>
    <property type="project" value="InterPro"/>
</dbReference>
<evidence type="ECO:0000313" key="3">
    <source>
        <dbReference type="EMBL" id="KAF5866440.1"/>
    </source>
</evidence>
<evidence type="ECO:0000259" key="2">
    <source>
        <dbReference type="PROSITE" id="PS00624"/>
    </source>
</evidence>
<comment type="caution">
    <text evidence="3">The sequence shown here is derived from an EMBL/GenBank/DDBJ whole genome shotgun (WGS) entry which is preliminary data.</text>
</comment>
<dbReference type="PROSITE" id="PS00624">
    <property type="entry name" value="GMC_OXRED_2"/>
    <property type="match status" value="1"/>
</dbReference>
<dbReference type="InterPro" id="IPR000172">
    <property type="entry name" value="GMC_OxRdtase_N"/>
</dbReference>
<proteinExistence type="inferred from homology"/>
<dbReference type="Proteomes" id="UP000541154">
    <property type="component" value="Unassembled WGS sequence"/>
</dbReference>
<evidence type="ECO:0000256" key="1">
    <source>
        <dbReference type="ARBA" id="ARBA00010790"/>
    </source>
</evidence>
<gene>
    <name evidence="3" type="ORF">ETB97_011992</name>
</gene>
<dbReference type="Pfam" id="PF00732">
    <property type="entry name" value="GMC_oxred_N"/>
    <property type="match status" value="1"/>
</dbReference>
<dbReference type="EMBL" id="SPNV01000008">
    <property type="protein sequence ID" value="KAF5866440.1"/>
    <property type="molecule type" value="Genomic_DNA"/>
</dbReference>
<comment type="similarity">
    <text evidence="1">Belongs to the GMC oxidoreductase family.</text>
</comment>
<keyword evidence="4" id="KW-1185">Reference proteome</keyword>
<evidence type="ECO:0000313" key="4">
    <source>
        <dbReference type="Proteomes" id="UP000541154"/>
    </source>
</evidence>
<dbReference type="SUPFAM" id="SSF51905">
    <property type="entry name" value="FAD/NAD(P)-binding domain"/>
    <property type="match status" value="1"/>
</dbReference>
<dbReference type="InterPro" id="IPR036188">
    <property type="entry name" value="FAD/NAD-bd_sf"/>
</dbReference>
<dbReference type="PANTHER" id="PTHR11552">
    <property type="entry name" value="GLUCOSE-METHANOL-CHOLINE GMC OXIDOREDUCTASE"/>
    <property type="match status" value="1"/>
</dbReference>
<dbReference type="InterPro" id="IPR012132">
    <property type="entry name" value="GMC_OxRdtase"/>
</dbReference>
<dbReference type="GO" id="GO:0016614">
    <property type="term" value="F:oxidoreductase activity, acting on CH-OH group of donors"/>
    <property type="evidence" value="ECO:0007669"/>
    <property type="project" value="InterPro"/>
</dbReference>
<dbReference type="AlphaFoldDB" id="A0A8H6AFW7"/>
<organism evidence="3 4">
    <name type="scientific">Petromyces alliaceus</name>
    <name type="common">Aspergillus alliaceus</name>
    <dbReference type="NCBI Taxonomy" id="209559"/>
    <lineage>
        <taxon>Eukaryota</taxon>
        <taxon>Fungi</taxon>
        <taxon>Dikarya</taxon>
        <taxon>Ascomycota</taxon>
        <taxon>Pezizomycotina</taxon>
        <taxon>Eurotiomycetes</taxon>
        <taxon>Eurotiomycetidae</taxon>
        <taxon>Eurotiales</taxon>
        <taxon>Aspergillaceae</taxon>
        <taxon>Aspergillus</taxon>
        <taxon>Aspergillus subgen. Circumdati</taxon>
    </lineage>
</organism>
<accession>A0A8H6AFW7</accession>
<protein>
    <recommendedName>
        <fullName evidence="2">Glucose-methanol-choline oxidoreductase N-terminal domain-containing protein</fullName>
    </recommendedName>
</protein>
<dbReference type="Gene3D" id="3.50.50.60">
    <property type="entry name" value="FAD/NAD(P)-binding domain"/>
    <property type="match status" value="1"/>
</dbReference>
<name>A0A8H6AFW7_PETAA</name>
<dbReference type="Gene3D" id="3.30.560.10">
    <property type="entry name" value="Glucose Oxidase, domain 3"/>
    <property type="match status" value="1"/>
</dbReference>
<dbReference type="PANTHER" id="PTHR11552:SF123">
    <property type="entry name" value="GMC OXIDOREDUCTASE (AFU_ORTHOLOGUE AFUA_2G01770)-RELATED"/>
    <property type="match status" value="1"/>
</dbReference>